<dbReference type="Gene3D" id="3.40.50.720">
    <property type="entry name" value="NAD(P)-binding Rossmann-like Domain"/>
    <property type="match status" value="1"/>
</dbReference>
<sequence length="357" mass="36234">MKLAIVGSGSLARATCLALSTADIPAGLAVVLLARDGAAAAGIAHVAGVRAALFGRPARFTAVLVDPTDADALGEALAEAAPDGVLVCASTQSPWEPADRPSAWGGLLRRAGFGLTLPFQAQIALATGAALRRSRPGAFLVNACFPDAVNPLLAARDVPVVAGVGNIGIFAAALQAALGLPDQSRLQVIGHHLHVHAPADPGDEAMAWLDGARLDDVGALLATHRTVGGGRGNNDITGLLAARLLTTLLTGATQDTHLPGVAGLPGGYPVRITAGEVALRLPPGVDRDRAVEANRRWATSDGALVEGGRVRFGPSVAEALAPLLPAYAEGFAVGEVAEATAAFQALRERLRSQPVTS</sequence>
<dbReference type="InterPro" id="IPR036291">
    <property type="entry name" value="NAD(P)-bd_dom_sf"/>
</dbReference>
<evidence type="ECO:0000313" key="1">
    <source>
        <dbReference type="EMBL" id="BCB91023.1"/>
    </source>
</evidence>
<dbReference type="Proteomes" id="UP000503011">
    <property type="component" value="Chromosome"/>
</dbReference>
<organism evidence="1 2">
    <name type="scientific">Phytohabitans suffuscus</name>
    <dbReference type="NCBI Taxonomy" id="624315"/>
    <lineage>
        <taxon>Bacteria</taxon>
        <taxon>Bacillati</taxon>
        <taxon>Actinomycetota</taxon>
        <taxon>Actinomycetes</taxon>
        <taxon>Micromonosporales</taxon>
        <taxon>Micromonosporaceae</taxon>
    </lineage>
</organism>
<dbReference type="EMBL" id="AP022871">
    <property type="protein sequence ID" value="BCB91023.1"/>
    <property type="molecule type" value="Genomic_DNA"/>
</dbReference>
<name>A0A6F8YYE8_9ACTN</name>
<reference evidence="1 2" key="2">
    <citation type="submission" date="2020-03" db="EMBL/GenBank/DDBJ databases">
        <authorList>
            <person name="Ichikawa N."/>
            <person name="Kimura A."/>
            <person name="Kitahashi Y."/>
            <person name="Uohara A."/>
        </authorList>
    </citation>
    <scope>NUCLEOTIDE SEQUENCE [LARGE SCALE GENOMIC DNA]</scope>
    <source>
        <strain evidence="1 2">NBRC 105367</strain>
    </source>
</reference>
<proteinExistence type="predicted"/>
<keyword evidence="2" id="KW-1185">Reference proteome</keyword>
<accession>A0A6F8YYE8</accession>
<dbReference type="RefSeq" id="WP_173163670.1">
    <property type="nucleotide sequence ID" value="NZ_AP022871.1"/>
</dbReference>
<evidence type="ECO:0000313" key="2">
    <source>
        <dbReference type="Proteomes" id="UP000503011"/>
    </source>
</evidence>
<dbReference type="KEGG" id="psuu:Psuf_083360"/>
<gene>
    <name evidence="1" type="ORF">Psuf_083360</name>
</gene>
<dbReference type="AlphaFoldDB" id="A0A6F8YYE8"/>
<dbReference type="SUPFAM" id="SSF51735">
    <property type="entry name" value="NAD(P)-binding Rossmann-fold domains"/>
    <property type="match status" value="1"/>
</dbReference>
<protein>
    <submittedName>
        <fullName evidence="1">Uncharacterized protein</fullName>
    </submittedName>
</protein>
<reference evidence="1 2" key="1">
    <citation type="submission" date="2020-03" db="EMBL/GenBank/DDBJ databases">
        <title>Whole genome shotgun sequence of Phytohabitans suffuscus NBRC 105367.</title>
        <authorList>
            <person name="Komaki H."/>
            <person name="Tamura T."/>
        </authorList>
    </citation>
    <scope>NUCLEOTIDE SEQUENCE [LARGE SCALE GENOMIC DNA]</scope>
    <source>
        <strain evidence="1 2">NBRC 105367</strain>
    </source>
</reference>